<name>A0AAD9P055_RIDPI</name>
<accession>A0AAD9P055</accession>
<protein>
    <submittedName>
        <fullName evidence="1">Uncharacterized protein</fullName>
    </submittedName>
</protein>
<keyword evidence="2" id="KW-1185">Reference proteome</keyword>
<reference evidence="1" key="1">
    <citation type="journal article" date="2023" name="Mol. Biol. Evol.">
        <title>Third-Generation Sequencing Reveals the Adaptive Role of the Epigenome in Three Deep-Sea Polychaetes.</title>
        <authorList>
            <person name="Perez M."/>
            <person name="Aroh O."/>
            <person name="Sun Y."/>
            <person name="Lan Y."/>
            <person name="Juniper S.K."/>
            <person name="Young C.R."/>
            <person name="Angers B."/>
            <person name="Qian P.Y."/>
        </authorList>
    </citation>
    <scope>NUCLEOTIDE SEQUENCE</scope>
    <source>
        <strain evidence="1">R07B-5</strain>
    </source>
</reference>
<evidence type="ECO:0000313" key="2">
    <source>
        <dbReference type="Proteomes" id="UP001209878"/>
    </source>
</evidence>
<sequence length="47" mass="4807">MLGVNCGVDQGCLLCVLGLGGVSDCVTSSLLSLSLQVDHGRVDTGQW</sequence>
<organism evidence="1 2">
    <name type="scientific">Ridgeia piscesae</name>
    <name type="common">Tubeworm</name>
    <dbReference type="NCBI Taxonomy" id="27915"/>
    <lineage>
        <taxon>Eukaryota</taxon>
        <taxon>Metazoa</taxon>
        <taxon>Spiralia</taxon>
        <taxon>Lophotrochozoa</taxon>
        <taxon>Annelida</taxon>
        <taxon>Polychaeta</taxon>
        <taxon>Sedentaria</taxon>
        <taxon>Canalipalpata</taxon>
        <taxon>Sabellida</taxon>
        <taxon>Siboglinidae</taxon>
        <taxon>Ridgeia</taxon>
    </lineage>
</organism>
<evidence type="ECO:0000313" key="1">
    <source>
        <dbReference type="EMBL" id="KAK2185667.1"/>
    </source>
</evidence>
<proteinExistence type="predicted"/>
<gene>
    <name evidence="1" type="ORF">NP493_227g03074</name>
</gene>
<dbReference type="EMBL" id="JAODUO010000227">
    <property type="protein sequence ID" value="KAK2185667.1"/>
    <property type="molecule type" value="Genomic_DNA"/>
</dbReference>
<comment type="caution">
    <text evidence="1">The sequence shown here is derived from an EMBL/GenBank/DDBJ whole genome shotgun (WGS) entry which is preliminary data.</text>
</comment>
<dbReference type="AlphaFoldDB" id="A0AAD9P055"/>
<dbReference type="Proteomes" id="UP001209878">
    <property type="component" value="Unassembled WGS sequence"/>
</dbReference>